<protein>
    <submittedName>
        <fullName evidence="5">Nickel-responsive regulator</fullName>
    </submittedName>
</protein>
<gene>
    <name evidence="5" type="ORF">B2G88_15610</name>
</gene>
<keyword evidence="2" id="KW-0238">DNA-binding</keyword>
<dbReference type="GO" id="GO:0006355">
    <property type="term" value="P:regulation of DNA-templated transcription"/>
    <property type="evidence" value="ECO:0007669"/>
    <property type="project" value="InterPro"/>
</dbReference>
<dbReference type="InterPro" id="IPR050192">
    <property type="entry name" value="CopG/NikR_regulator"/>
</dbReference>
<feature type="domain" description="Transcription factor NikR nickel binding C-terminal" evidence="4">
    <location>
        <begin position="119"/>
        <end position="153"/>
    </location>
</feature>
<dbReference type="SUPFAM" id="SSF47598">
    <property type="entry name" value="Ribbon-helix-helix"/>
    <property type="match status" value="1"/>
</dbReference>
<dbReference type="InterPro" id="IPR013321">
    <property type="entry name" value="Arc_rbn_hlx_hlx"/>
</dbReference>
<dbReference type="PANTHER" id="PTHR34719">
    <property type="entry name" value="NICKEL-RESPONSIVE REGULATOR"/>
    <property type="match status" value="1"/>
</dbReference>
<dbReference type="Gene3D" id="3.30.70.1150">
    <property type="entry name" value="ACT-like. Chain A, domain 2"/>
    <property type="match status" value="2"/>
</dbReference>
<dbReference type="InterPro" id="IPR014864">
    <property type="entry name" value="TF_NikR_Ni-bd_C"/>
</dbReference>
<comment type="caution">
    <text evidence="5">The sequence shown here is derived from an EMBL/GenBank/DDBJ whole genome shotgun (WGS) entry which is preliminary data.</text>
</comment>
<keyword evidence="6" id="KW-1185">Reference proteome</keyword>
<evidence type="ECO:0000313" key="5">
    <source>
        <dbReference type="EMBL" id="OVE83841.1"/>
    </source>
</evidence>
<dbReference type="Pfam" id="PF08753">
    <property type="entry name" value="NikR_C"/>
    <property type="match status" value="2"/>
</dbReference>
<dbReference type="Proteomes" id="UP000196084">
    <property type="component" value="Unassembled WGS sequence"/>
</dbReference>
<dbReference type="GO" id="GO:0003677">
    <property type="term" value="F:DNA binding"/>
    <property type="evidence" value="ECO:0007669"/>
    <property type="project" value="UniProtKB-KW"/>
</dbReference>
<dbReference type="EMBL" id="MWPH01000003">
    <property type="protein sequence ID" value="OVE83841.1"/>
    <property type="molecule type" value="Genomic_DNA"/>
</dbReference>
<name>A0A202E6E5_9EURY</name>
<dbReference type="InterPro" id="IPR010985">
    <property type="entry name" value="Ribbon_hlx_hlx"/>
</dbReference>
<dbReference type="CDD" id="cd22231">
    <property type="entry name" value="RHH_NikR_HicB-like"/>
    <property type="match status" value="1"/>
</dbReference>
<dbReference type="PANTHER" id="PTHR34719:SF3">
    <property type="entry name" value="NICKEL-RESPONSIVE REGULATOR-RELATED"/>
    <property type="match status" value="1"/>
</dbReference>
<evidence type="ECO:0000259" key="4">
    <source>
        <dbReference type="Pfam" id="PF08753"/>
    </source>
</evidence>
<evidence type="ECO:0000313" key="6">
    <source>
        <dbReference type="Proteomes" id="UP000196084"/>
    </source>
</evidence>
<reference evidence="5 6" key="1">
    <citation type="submission" date="2017-02" db="EMBL/GenBank/DDBJ databases">
        <title>Natronthermophilus aegyptiacus gen. nov.,sp. nov., an aerobic, extremely halophilic alkalithermophilic archaeon isolated from the athalassohaline Wadi An Natrun, Egypt.</title>
        <authorList>
            <person name="Zhao B."/>
        </authorList>
    </citation>
    <scope>NUCLEOTIDE SEQUENCE [LARGE SCALE GENOMIC DNA]</scope>
    <source>
        <strain evidence="5 6">CGMCC 1.3597</strain>
    </source>
</reference>
<feature type="domain" description="Transcription factor NikR nickel binding C-terminal" evidence="4">
    <location>
        <begin position="55"/>
        <end position="93"/>
    </location>
</feature>
<dbReference type="InterPro" id="IPR027271">
    <property type="entry name" value="Acetolactate_synth/TF_NikR_C"/>
</dbReference>
<dbReference type="Gene3D" id="1.10.1220.10">
    <property type="entry name" value="Met repressor-like"/>
    <property type="match status" value="1"/>
</dbReference>
<proteinExistence type="predicted"/>
<dbReference type="InterPro" id="IPR045865">
    <property type="entry name" value="ACT-like_dom_sf"/>
</dbReference>
<evidence type="ECO:0000256" key="1">
    <source>
        <dbReference type="ARBA" id="ARBA00023015"/>
    </source>
</evidence>
<keyword evidence="3" id="KW-0804">Transcription</keyword>
<sequence length="169" mass="18731">MPVVSVSMPAELLERLDAVADDHDYTARSEVVRESARTLLSEFDDDRLEDRRLASTVTVLYEFANQSVERRVTDIRHEHETAIISNDHSHVGTARTRDDGDDAADPVTKATITDSQPGFCLDVFVLEGDLEEISQFVGQLRAVEGVDTVDYSLVPLDAVGQLPETQRST</sequence>
<evidence type="ECO:0000256" key="3">
    <source>
        <dbReference type="ARBA" id="ARBA00023163"/>
    </source>
</evidence>
<dbReference type="AlphaFoldDB" id="A0A202E6E5"/>
<organism evidence="5 6">
    <name type="scientific">Natronolimnobius baerhuensis</name>
    <dbReference type="NCBI Taxonomy" id="253108"/>
    <lineage>
        <taxon>Archaea</taxon>
        <taxon>Methanobacteriati</taxon>
        <taxon>Methanobacteriota</taxon>
        <taxon>Stenosarchaea group</taxon>
        <taxon>Halobacteria</taxon>
        <taxon>Halobacteriales</taxon>
        <taxon>Natrialbaceae</taxon>
        <taxon>Natronolimnobius</taxon>
    </lineage>
</organism>
<dbReference type="SUPFAM" id="SSF55021">
    <property type="entry name" value="ACT-like"/>
    <property type="match status" value="2"/>
</dbReference>
<accession>A0A202E6E5</accession>
<evidence type="ECO:0000256" key="2">
    <source>
        <dbReference type="ARBA" id="ARBA00023125"/>
    </source>
</evidence>
<keyword evidence="1" id="KW-0805">Transcription regulation</keyword>
<dbReference type="RefSeq" id="WP_054863856.1">
    <property type="nucleotide sequence ID" value="NZ_MWPH01000003.1"/>
</dbReference>
<dbReference type="OrthoDB" id="9459at2157"/>